<feature type="transmembrane region" description="Helical" evidence="2">
    <location>
        <begin position="7"/>
        <end position="26"/>
    </location>
</feature>
<dbReference type="EMBL" id="JBHSBC010000046">
    <property type="protein sequence ID" value="MFC3985440.1"/>
    <property type="molecule type" value="Genomic_DNA"/>
</dbReference>
<feature type="transmembrane region" description="Helical" evidence="2">
    <location>
        <begin position="189"/>
        <end position="208"/>
    </location>
</feature>
<protein>
    <submittedName>
        <fullName evidence="3">DUF2306 domain-containing protein</fullName>
    </submittedName>
</protein>
<keyword evidence="4" id="KW-1185">Reference proteome</keyword>
<organism evidence="3 4">
    <name type="scientific">Streptosporangium jomthongense</name>
    <dbReference type="NCBI Taxonomy" id="1193683"/>
    <lineage>
        <taxon>Bacteria</taxon>
        <taxon>Bacillati</taxon>
        <taxon>Actinomycetota</taxon>
        <taxon>Actinomycetes</taxon>
        <taxon>Streptosporangiales</taxon>
        <taxon>Streptosporangiaceae</taxon>
        <taxon>Streptosporangium</taxon>
    </lineage>
</organism>
<evidence type="ECO:0000256" key="1">
    <source>
        <dbReference type="SAM" id="MobiDB-lite"/>
    </source>
</evidence>
<keyword evidence="2" id="KW-0812">Transmembrane</keyword>
<evidence type="ECO:0000313" key="4">
    <source>
        <dbReference type="Proteomes" id="UP001595698"/>
    </source>
</evidence>
<keyword evidence="2" id="KW-1133">Transmembrane helix</keyword>
<feature type="transmembrane region" description="Helical" evidence="2">
    <location>
        <begin position="53"/>
        <end position="75"/>
    </location>
</feature>
<dbReference type="Proteomes" id="UP001595698">
    <property type="component" value="Unassembled WGS sequence"/>
</dbReference>
<feature type="compositionally biased region" description="Low complexity" evidence="1">
    <location>
        <begin position="231"/>
        <end position="255"/>
    </location>
</feature>
<comment type="caution">
    <text evidence="3">The sequence shown here is derived from an EMBL/GenBank/DDBJ whole genome shotgun (WGS) entry which is preliminary data.</text>
</comment>
<evidence type="ECO:0000256" key="2">
    <source>
        <dbReference type="SAM" id="Phobius"/>
    </source>
</evidence>
<feature type="transmembrane region" description="Helical" evidence="2">
    <location>
        <begin position="149"/>
        <end position="169"/>
    </location>
</feature>
<feature type="region of interest" description="Disordered" evidence="1">
    <location>
        <begin position="218"/>
        <end position="255"/>
    </location>
</feature>
<proteinExistence type="predicted"/>
<accession>A0ABV8FBP6</accession>
<feature type="transmembrane region" description="Helical" evidence="2">
    <location>
        <begin position="115"/>
        <end position="137"/>
    </location>
</feature>
<reference evidence="4" key="1">
    <citation type="journal article" date="2019" name="Int. J. Syst. Evol. Microbiol.">
        <title>The Global Catalogue of Microorganisms (GCM) 10K type strain sequencing project: providing services to taxonomists for standard genome sequencing and annotation.</title>
        <authorList>
            <consortium name="The Broad Institute Genomics Platform"/>
            <consortium name="The Broad Institute Genome Sequencing Center for Infectious Disease"/>
            <person name="Wu L."/>
            <person name="Ma J."/>
        </authorList>
    </citation>
    <scope>NUCLEOTIDE SEQUENCE [LARGE SCALE GENOMIC DNA]</scope>
    <source>
        <strain evidence="4">TBRC 7912</strain>
    </source>
</reference>
<dbReference type="Pfam" id="PF10067">
    <property type="entry name" value="DUF2306"/>
    <property type="match status" value="1"/>
</dbReference>
<gene>
    <name evidence="3" type="ORF">ACFOYY_35290</name>
</gene>
<dbReference type="InterPro" id="IPR018750">
    <property type="entry name" value="DUF2306_membrane"/>
</dbReference>
<dbReference type="RefSeq" id="WP_386195524.1">
    <property type="nucleotide sequence ID" value="NZ_JBHSBC010000046.1"/>
</dbReference>
<evidence type="ECO:0000313" key="3">
    <source>
        <dbReference type="EMBL" id="MFC3985440.1"/>
    </source>
</evidence>
<sequence length="255" mass="27627">MRRTVGLWWVVLTAVGIAVYAPLPYLTDTLRHLARSDVGIAATYVDQPGWAQAALYVHICFGGLALLVSPTQFVVRLRTRFPGFHRLCGRVVIVAMIVAGVAGLVMAPANMAGPVGTAGFGTLAVLWTTFAVAAYRAIRRGDVAAHRRWATRAFALTYAAVMLRAWPLVLVPLQTAFGVDEVTAFDRSYLADSFLSWVPNLLFAEVLLRRSRGRRDVRQGAGSSRASLRMTASASSAAETTLSRSTLSGTSESRW</sequence>
<feature type="transmembrane region" description="Helical" evidence="2">
    <location>
        <begin position="87"/>
        <end position="109"/>
    </location>
</feature>
<keyword evidence="2" id="KW-0472">Membrane</keyword>
<name>A0ABV8FBP6_9ACTN</name>